<keyword evidence="2" id="KW-1185">Reference proteome</keyword>
<organism evidence="1 2">
    <name type="scientific">Puccinia triticina</name>
    <dbReference type="NCBI Taxonomy" id="208348"/>
    <lineage>
        <taxon>Eukaryota</taxon>
        <taxon>Fungi</taxon>
        <taxon>Dikarya</taxon>
        <taxon>Basidiomycota</taxon>
        <taxon>Pucciniomycotina</taxon>
        <taxon>Pucciniomycetes</taxon>
        <taxon>Pucciniales</taxon>
        <taxon>Pucciniaceae</taxon>
        <taxon>Puccinia</taxon>
    </lineage>
</organism>
<evidence type="ECO:0000313" key="2">
    <source>
        <dbReference type="Proteomes" id="UP001164743"/>
    </source>
</evidence>
<accession>A0ABY7D465</accession>
<dbReference type="Proteomes" id="UP001164743">
    <property type="component" value="Chromosome 13A"/>
</dbReference>
<name>A0ABY7D465_9BASI</name>
<evidence type="ECO:0000313" key="1">
    <source>
        <dbReference type="EMBL" id="WAQ91052.1"/>
    </source>
</evidence>
<gene>
    <name evidence="1" type="ORF">PtA15_13A453</name>
</gene>
<dbReference type="RefSeq" id="XP_053026607.1">
    <property type="nucleotide sequence ID" value="XM_053162652.1"/>
</dbReference>
<proteinExistence type="predicted"/>
<sequence length="202" mass="22441">MDSRTKLASDVVIPDSQDLPETFETGATGYGTDPIAACDSVSSTIHLTYSVWVRKQWLDKSQIELEQNTYVRVEDDGIPPLAASSNWSIQAFKKAAIKALEDTQIFNICRIMSTAEQAGELEWQCYILGYTVFENMATFLATDTPSIQQFLTAAAFTLKRAMVKIKISLLDVGEPGLGPRPPAPSKAEQIRRFNYHGNERVC</sequence>
<reference evidence="1" key="1">
    <citation type="submission" date="2022-10" db="EMBL/GenBank/DDBJ databases">
        <title>Puccinia triticina Genome sequencing and assembly.</title>
        <authorList>
            <person name="Li C."/>
        </authorList>
    </citation>
    <scope>NUCLEOTIDE SEQUENCE</scope>
    <source>
        <strain evidence="1">Pt15</strain>
    </source>
</reference>
<protein>
    <submittedName>
        <fullName evidence="1">Uncharacterized protein</fullName>
    </submittedName>
</protein>
<dbReference type="GeneID" id="77803547"/>
<dbReference type="EMBL" id="CP110433">
    <property type="protein sequence ID" value="WAQ91052.1"/>
    <property type="molecule type" value="Genomic_DNA"/>
</dbReference>